<evidence type="ECO:0000313" key="7">
    <source>
        <dbReference type="Proteomes" id="UP000032250"/>
    </source>
</evidence>
<evidence type="ECO:0000256" key="5">
    <source>
        <dbReference type="HAMAP-Rule" id="MF_01804"/>
    </source>
</evidence>
<dbReference type="HOGENOM" id="CLU_045647_5_3_9"/>
<dbReference type="PATRIC" id="fig|1379739.3.peg.2225"/>
<dbReference type="GO" id="GO:0006260">
    <property type="term" value="P:DNA replication"/>
    <property type="evidence" value="ECO:0007669"/>
    <property type="project" value="UniProtKB-UniRule"/>
</dbReference>
<dbReference type="AlphaFoldDB" id="A0A0D1BY72"/>
<keyword evidence="2 5" id="KW-0132">Cell division</keyword>
<comment type="subunit">
    <text evidence="5">Homodimer. Homodimerization may be required to stabilize the binding of ScpA to the Smc head domains. Component of a cohesin-like complex composed of ScpA, ScpB and the Smc homodimer, in which ScpA and ScpB bind to the head domain of Smc. The presence of the three proteins is required for the association of the complex with DNA.</text>
</comment>
<proteinExistence type="inferred from homology"/>
<dbReference type="InterPro" id="IPR036388">
    <property type="entry name" value="WH-like_DNA-bd_sf"/>
</dbReference>
<keyword evidence="3 5" id="KW-0159">Chromosome partition</keyword>
<dbReference type="InterPro" id="IPR036390">
    <property type="entry name" value="WH_DNA-bd_sf"/>
</dbReference>
<keyword evidence="4 5" id="KW-0131">Cell cycle</keyword>
<dbReference type="GO" id="GO:0005737">
    <property type="term" value="C:cytoplasm"/>
    <property type="evidence" value="ECO:0007669"/>
    <property type="project" value="UniProtKB-SubCell"/>
</dbReference>
<dbReference type="GO" id="GO:0051301">
    <property type="term" value="P:cell division"/>
    <property type="evidence" value="ECO:0007669"/>
    <property type="project" value="UniProtKB-KW"/>
</dbReference>
<accession>A0A0D1BY72</accession>
<organism evidence="6 7">
    <name type="scientific">Clostridium botulinum B2 450</name>
    <dbReference type="NCBI Taxonomy" id="1379739"/>
    <lineage>
        <taxon>Bacteria</taxon>
        <taxon>Bacillati</taxon>
        <taxon>Bacillota</taxon>
        <taxon>Clostridia</taxon>
        <taxon>Eubacteriales</taxon>
        <taxon>Clostridiaceae</taxon>
        <taxon>Clostridium</taxon>
    </lineage>
</organism>
<gene>
    <name evidence="5" type="primary">scpB</name>
    <name evidence="6" type="ORF">N495_09350</name>
</gene>
<dbReference type="OrthoDB" id="9806226at2"/>
<evidence type="ECO:0000256" key="2">
    <source>
        <dbReference type="ARBA" id="ARBA00022618"/>
    </source>
</evidence>
<sequence>MNKDYEEQLEINEVSQKNKYKSIIESLLFMSGEPINIKDLATILNCKHDKVSLLLNEMKNNYASKDRGIKILIYNKAVQLVTKPENSIYVEKLLKTNVRQSLSQAALETLSIIAYKQPITRVAIDEIRGVKSDRAIYTLLEKNIIKECGRLEVPGKPILYGTTEEFLKFFGLDSIEAIPNLEDLLKEFSKEED</sequence>
<dbReference type="RefSeq" id="WP_003485918.1">
    <property type="nucleotide sequence ID" value="NZ_JXSU01000007.1"/>
</dbReference>
<comment type="caution">
    <text evidence="6">The sequence shown here is derived from an EMBL/GenBank/DDBJ whole genome shotgun (WGS) entry which is preliminary data.</text>
</comment>
<evidence type="ECO:0000256" key="1">
    <source>
        <dbReference type="ARBA" id="ARBA00022490"/>
    </source>
</evidence>
<reference evidence="6 7" key="1">
    <citation type="submission" date="2014-06" db="EMBL/GenBank/DDBJ databases">
        <title>Genome characterization of distinct group I Clostridium botulinum lineages.</title>
        <authorList>
            <person name="Giordani F."/>
            <person name="Anselmo A."/>
            <person name="Fillo S."/>
            <person name="Palozzi A.M."/>
            <person name="Fortunato A."/>
            <person name="Gentile B."/>
            <person name="Ciammaruconi A."/>
            <person name="Anniballi F."/>
            <person name="De Medici D."/>
            <person name="Lista F."/>
        </authorList>
    </citation>
    <scope>NUCLEOTIDE SEQUENCE [LARGE SCALE GENOMIC DNA]</scope>
    <source>
        <strain evidence="6 7">B2 450</strain>
    </source>
</reference>
<keyword evidence="1 5" id="KW-0963">Cytoplasm</keyword>
<dbReference type="Pfam" id="PF04079">
    <property type="entry name" value="SMC_ScpB"/>
    <property type="match status" value="1"/>
</dbReference>
<dbReference type="PIRSF" id="PIRSF019345">
    <property type="entry name" value="ScpB"/>
    <property type="match status" value="1"/>
</dbReference>
<evidence type="ECO:0000256" key="3">
    <source>
        <dbReference type="ARBA" id="ARBA00022829"/>
    </source>
</evidence>
<evidence type="ECO:0000313" key="6">
    <source>
        <dbReference type="EMBL" id="KIS23791.1"/>
    </source>
</evidence>
<dbReference type="PANTHER" id="PTHR34298:SF2">
    <property type="entry name" value="SEGREGATION AND CONDENSATION PROTEIN B"/>
    <property type="match status" value="1"/>
</dbReference>
<dbReference type="SUPFAM" id="SSF46785">
    <property type="entry name" value="Winged helix' DNA-binding domain"/>
    <property type="match status" value="2"/>
</dbReference>
<comment type="subcellular location">
    <subcellularLocation>
        <location evidence="5">Cytoplasm</location>
    </subcellularLocation>
    <text evidence="5">Associated with two foci at the outer edges of the nucleoid region in young cells, and at four foci within both cell halves in older cells.</text>
</comment>
<name>A0A0D1BY72_CLOBO</name>
<dbReference type="NCBIfam" id="TIGR00281">
    <property type="entry name" value="SMC-Scp complex subunit ScpB"/>
    <property type="match status" value="1"/>
</dbReference>
<dbReference type="EMBL" id="JXSU01000007">
    <property type="protein sequence ID" value="KIS23791.1"/>
    <property type="molecule type" value="Genomic_DNA"/>
</dbReference>
<protein>
    <recommendedName>
        <fullName evidence="5">Segregation and condensation protein B</fullName>
    </recommendedName>
</protein>
<dbReference type="PANTHER" id="PTHR34298">
    <property type="entry name" value="SEGREGATION AND CONDENSATION PROTEIN B"/>
    <property type="match status" value="1"/>
</dbReference>
<dbReference type="HAMAP" id="MF_01804">
    <property type="entry name" value="ScpB"/>
    <property type="match status" value="1"/>
</dbReference>
<comment type="function">
    <text evidence="5">Participates in chromosomal partition during cell division. May act via the formation of a condensin-like complex containing Smc and ScpA that pull DNA away from mid-cell into both cell halves.</text>
</comment>
<evidence type="ECO:0000256" key="4">
    <source>
        <dbReference type="ARBA" id="ARBA00023306"/>
    </source>
</evidence>
<dbReference type="Gene3D" id="1.10.10.10">
    <property type="entry name" value="Winged helix-like DNA-binding domain superfamily/Winged helix DNA-binding domain"/>
    <property type="match status" value="2"/>
</dbReference>
<dbReference type="InterPro" id="IPR005234">
    <property type="entry name" value="ScpB_csome_segregation"/>
</dbReference>
<comment type="similarity">
    <text evidence="5">Belongs to the ScpB family.</text>
</comment>
<dbReference type="GO" id="GO:0051304">
    <property type="term" value="P:chromosome separation"/>
    <property type="evidence" value="ECO:0007669"/>
    <property type="project" value="InterPro"/>
</dbReference>
<dbReference type="Proteomes" id="UP000032250">
    <property type="component" value="Unassembled WGS sequence"/>
</dbReference>